<accession>A0AC34GYI8</accession>
<evidence type="ECO:0000313" key="2">
    <source>
        <dbReference type="WBParaSite" id="ES5_v2.g9986.t1"/>
    </source>
</evidence>
<name>A0AC34GYI8_9BILA</name>
<dbReference type="Proteomes" id="UP000887579">
    <property type="component" value="Unplaced"/>
</dbReference>
<dbReference type="WBParaSite" id="ES5_v2.g9986.t1">
    <property type="protein sequence ID" value="ES5_v2.g9986.t1"/>
    <property type="gene ID" value="ES5_v2.g9986"/>
</dbReference>
<proteinExistence type="predicted"/>
<protein>
    <submittedName>
        <fullName evidence="2">Uncharacterized protein</fullName>
    </submittedName>
</protein>
<evidence type="ECO:0000313" key="1">
    <source>
        <dbReference type="Proteomes" id="UP000887579"/>
    </source>
</evidence>
<organism evidence="1 2">
    <name type="scientific">Panagrolaimus sp. ES5</name>
    <dbReference type="NCBI Taxonomy" id="591445"/>
    <lineage>
        <taxon>Eukaryota</taxon>
        <taxon>Metazoa</taxon>
        <taxon>Ecdysozoa</taxon>
        <taxon>Nematoda</taxon>
        <taxon>Chromadorea</taxon>
        <taxon>Rhabditida</taxon>
        <taxon>Tylenchina</taxon>
        <taxon>Panagrolaimomorpha</taxon>
        <taxon>Panagrolaimoidea</taxon>
        <taxon>Panagrolaimidae</taxon>
        <taxon>Panagrolaimus</taxon>
    </lineage>
</organism>
<reference evidence="2" key="1">
    <citation type="submission" date="2022-11" db="UniProtKB">
        <authorList>
            <consortium name="WormBaseParasite"/>
        </authorList>
    </citation>
    <scope>IDENTIFICATION</scope>
</reference>
<sequence>MAYLLNIITVFLLAIISLFAKSTQADNSMFFARDVKWANLPPSGGSLVSGRGNFRPGFYGSGPMADSRAYISEPLFAFKRSSQWAK</sequence>